<dbReference type="EMBL" id="HBEZ01013693">
    <property type="protein sequence ID" value="CAD8629873.1"/>
    <property type="molecule type" value="Transcribed_RNA"/>
</dbReference>
<organism evidence="1">
    <name type="scientific">Cryptomonas curvata</name>
    <dbReference type="NCBI Taxonomy" id="233186"/>
    <lineage>
        <taxon>Eukaryota</taxon>
        <taxon>Cryptophyceae</taxon>
        <taxon>Cryptomonadales</taxon>
        <taxon>Cryptomonadaceae</taxon>
        <taxon>Cryptomonas</taxon>
    </lineage>
</organism>
<reference evidence="1" key="1">
    <citation type="submission" date="2021-01" db="EMBL/GenBank/DDBJ databases">
        <authorList>
            <person name="Corre E."/>
            <person name="Pelletier E."/>
            <person name="Niang G."/>
            <person name="Scheremetjew M."/>
            <person name="Finn R."/>
            <person name="Kale V."/>
            <person name="Holt S."/>
            <person name="Cochrane G."/>
            <person name="Meng A."/>
            <person name="Brown T."/>
            <person name="Cohen L."/>
        </authorList>
    </citation>
    <scope>NUCLEOTIDE SEQUENCE</scope>
    <source>
        <strain evidence="1">CCAP979/52</strain>
    </source>
</reference>
<gene>
    <name evidence="1" type="ORF">CCUR1050_LOCUS7552</name>
</gene>
<accession>A0A7S0M5T0</accession>
<dbReference type="AlphaFoldDB" id="A0A7S0M5T0"/>
<sequence length="111" mass="12735">MICFPRDLANAFQQRLARHQAADEPSGLLIEALIHRAYVHQRQLEALFLEQFAVSRESGQDPHQAYNFAHSLDGIEHHRCPCDRLPDTLTFLRNLSHLKADQHSGPTLQWA</sequence>
<evidence type="ECO:0000313" key="1">
    <source>
        <dbReference type="EMBL" id="CAD8629873.1"/>
    </source>
</evidence>
<name>A0A7S0M5T0_9CRYP</name>
<proteinExistence type="predicted"/>
<protein>
    <submittedName>
        <fullName evidence="1">Uncharacterized protein</fullName>
    </submittedName>
</protein>